<dbReference type="EMBL" id="JAROCA020000001">
    <property type="protein sequence ID" value="MDY0406264.1"/>
    <property type="molecule type" value="Genomic_DNA"/>
</dbReference>
<protein>
    <submittedName>
        <fullName evidence="2">Helix-turn-helix domain-containing protein</fullName>
    </submittedName>
</protein>
<feature type="domain" description="PucR C-terminal helix-turn-helix" evidence="1">
    <location>
        <begin position="234"/>
        <end position="290"/>
    </location>
</feature>
<keyword evidence="3" id="KW-1185">Reference proteome</keyword>
<dbReference type="RefSeq" id="WP_306067645.1">
    <property type="nucleotide sequence ID" value="NZ_JAROCA020000001.1"/>
</dbReference>
<dbReference type="Proteomes" id="UP001228376">
    <property type="component" value="Unassembled WGS sequence"/>
</dbReference>
<dbReference type="PANTHER" id="PTHR33744:SF15">
    <property type="entry name" value="CARBOHYDRATE DIACID REGULATOR"/>
    <property type="match status" value="1"/>
</dbReference>
<accession>A0ABU5CIT8</accession>
<dbReference type="InterPro" id="IPR051448">
    <property type="entry name" value="CdaR-like_regulators"/>
</dbReference>
<reference evidence="2 3" key="1">
    <citation type="submission" date="2023-10" db="EMBL/GenBank/DDBJ databases">
        <title>179-bfca-hs.</title>
        <authorList>
            <person name="Miliotis G."/>
            <person name="Sengupta P."/>
            <person name="Hameed A."/>
            <person name="Chuvochina M."/>
            <person name="Mcdonagh F."/>
            <person name="Simpson A.C."/>
            <person name="Singh N.K."/>
            <person name="Rekha P.D."/>
            <person name="Raman K."/>
            <person name="Hugenholtz P."/>
            <person name="Venkateswaran K."/>
        </authorList>
    </citation>
    <scope>NUCLEOTIDE SEQUENCE [LARGE SCALE GENOMIC DNA]</scope>
    <source>
        <strain evidence="2 3">179-BFC-A-HS</strain>
    </source>
</reference>
<proteinExistence type="predicted"/>
<dbReference type="InterPro" id="IPR025736">
    <property type="entry name" value="PucR_C-HTH_dom"/>
</dbReference>
<comment type="caution">
    <text evidence="2">The sequence shown here is derived from an EMBL/GenBank/DDBJ whole genome shotgun (WGS) entry which is preliminary data.</text>
</comment>
<name>A0ABU5CIT8_9BACI</name>
<gene>
    <name evidence="2" type="ORF">P5G51_013460</name>
</gene>
<dbReference type="Pfam" id="PF13556">
    <property type="entry name" value="HTH_30"/>
    <property type="match status" value="1"/>
</dbReference>
<dbReference type="PANTHER" id="PTHR33744">
    <property type="entry name" value="CARBOHYDRATE DIACID REGULATOR"/>
    <property type="match status" value="1"/>
</dbReference>
<organism evidence="2 3">
    <name type="scientific">Tigheibacillus jepli</name>
    <dbReference type="NCBI Taxonomy" id="3035914"/>
    <lineage>
        <taxon>Bacteria</taxon>
        <taxon>Bacillati</taxon>
        <taxon>Bacillota</taxon>
        <taxon>Bacilli</taxon>
        <taxon>Bacillales</taxon>
        <taxon>Bacillaceae</taxon>
        <taxon>Tigheibacillus</taxon>
    </lineage>
</organism>
<dbReference type="InterPro" id="IPR009057">
    <property type="entry name" value="Homeodomain-like_sf"/>
</dbReference>
<dbReference type="InterPro" id="IPR042070">
    <property type="entry name" value="PucR_C-HTH_sf"/>
</dbReference>
<evidence type="ECO:0000259" key="1">
    <source>
        <dbReference type="Pfam" id="PF13556"/>
    </source>
</evidence>
<evidence type="ECO:0000313" key="3">
    <source>
        <dbReference type="Proteomes" id="UP001228376"/>
    </source>
</evidence>
<dbReference type="Gene3D" id="1.10.10.2840">
    <property type="entry name" value="PucR C-terminal helix-turn-helix domain"/>
    <property type="match status" value="1"/>
</dbReference>
<sequence>MLEQLKKHFSSFILLNDCAFKDIHLYEWFITADQQKFGILKSELTQRDVSLLHAFVQPYQAELPEQTPREKFWWELVSSNKPFKEMVTLPYRFVYFSMQKQQIDPDSFKEAIHAVLAKKISILWLHPNEGILVEEGNDEIDDGLSYNQIIDTLMSDLYVNIKFLTGPFLSDLSAVGNYFKLMITNARKAFQMTDKNVLSFVDGMILSMVAQTDMNGRDISTSILKEFANDHDFLHTLTVFFQCNLNLSETAKALYMHRNSLQYRLDKFKQKTGLDVRDFHQAMTAYIAILLKHAD</sequence>
<evidence type="ECO:0000313" key="2">
    <source>
        <dbReference type="EMBL" id="MDY0406264.1"/>
    </source>
</evidence>
<dbReference type="SUPFAM" id="SSF46689">
    <property type="entry name" value="Homeodomain-like"/>
    <property type="match status" value="1"/>
</dbReference>